<dbReference type="AlphaFoldDB" id="A0AAE0RPQ8"/>
<feature type="compositionally biased region" description="Basic and acidic residues" evidence="1">
    <location>
        <begin position="76"/>
        <end position="89"/>
    </location>
</feature>
<feature type="region of interest" description="Disordered" evidence="1">
    <location>
        <begin position="70"/>
        <end position="89"/>
    </location>
</feature>
<evidence type="ECO:0000256" key="1">
    <source>
        <dbReference type="SAM" id="MobiDB-lite"/>
    </source>
</evidence>
<comment type="caution">
    <text evidence="2">The sequence shown here is derived from an EMBL/GenBank/DDBJ whole genome shotgun (WGS) entry which is preliminary data.</text>
</comment>
<reference evidence="2" key="2">
    <citation type="journal article" date="2021" name="Genome Biol. Evol.">
        <title>Developing a high-quality reference genome for a parasitic bivalve with doubly uniparental inheritance (Bivalvia: Unionida).</title>
        <authorList>
            <person name="Smith C.H."/>
        </authorList>
    </citation>
    <scope>NUCLEOTIDE SEQUENCE</scope>
    <source>
        <strain evidence="2">CHS0354</strain>
        <tissue evidence="2">Mantle</tissue>
    </source>
</reference>
<protein>
    <submittedName>
        <fullName evidence="2">Uncharacterized protein</fullName>
    </submittedName>
</protein>
<sequence length="195" mass="22229">MGEKRRKETDTGVNARRIFAPIAGTTITDPKANPSRRLSQLYKLTTAEVILIARQNQATFLEATVKEDLQMSPTNEKQEEVAEVEKEGETDQDDTLKKIILGNWIKVSEHKKQIYSLDLSNVSPGEFQIPTSQFHSNGTSRSGYSLNTIIMSTKNYTLNGLIDAETYKEFHDRIRHEPRTAKKVKEAEDRLRTFN</sequence>
<dbReference type="Proteomes" id="UP001195483">
    <property type="component" value="Unassembled WGS sequence"/>
</dbReference>
<reference evidence="2" key="3">
    <citation type="submission" date="2023-05" db="EMBL/GenBank/DDBJ databases">
        <authorList>
            <person name="Smith C.H."/>
        </authorList>
    </citation>
    <scope>NUCLEOTIDE SEQUENCE</scope>
    <source>
        <strain evidence="2">CHS0354</strain>
        <tissue evidence="2">Mantle</tissue>
    </source>
</reference>
<dbReference type="EMBL" id="JAEAOA010000557">
    <property type="protein sequence ID" value="KAK3577354.1"/>
    <property type="molecule type" value="Genomic_DNA"/>
</dbReference>
<reference evidence="2" key="1">
    <citation type="journal article" date="2021" name="Genome Biol. Evol.">
        <title>A High-Quality Reference Genome for a Parasitic Bivalve with Doubly Uniparental Inheritance (Bivalvia: Unionida).</title>
        <authorList>
            <person name="Smith C.H."/>
        </authorList>
    </citation>
    <scope>NUCLEOTIDE SEQUENCE</scope>
    <source>
        <strain evidence="2">CHS0354</strain>
    </source>
</reference>
<name>A0AAE0RPQ8_9BIVA</name>
<evidence type="ECO:0000313" key="2">
    <source>
        <dbReference type="EMBL" id="KAK3577354.1"/>
    </source>
</evidence>
<accession>A0AAE0RPQ8</accession>
<evidence type="ECO:0000313" key="3">
    <source>
        <dbReference type="Proteomes" id="UP001195483"/>
    </source>
</evidence>
<gene>
    <name evidence="2" type="ORF">CHS0354_008452</name>
</gene>
<proteinExistence type="predicted"/>
<keyword evidence="3" id="KW-1185">Reference proteome</keyword>
<organism evidence="2 3">
    <name type="scientific">Potamilus streckersoni</name>
    <dbReference type="NCBI Taxonomy" id="2493646"/>
    <lineage>
        <taxon>Eukaryota</taxon>
        <taxon>Metazoa</taxon>
        <taxon>Spiralia</taxon>
        <taxon>Lophotrochozoa</taxon>
        <taxon>Mollusca</taxon>
        <taxon>Bivalvia</taxon>
        <taxon>Autobranchia</taxon>
        <taxon>Heteroconchia</taxon>
        <taxon>Palaeoheterodonta</taxon>
        <taxon>Unionida</taxon>
        <taxon>Unionoidea</taxon>
        <taxon>Unionidae</taxon>
        <taxon>Ambleminae</taxon>
        <taxon>Lampsilini</taxon>
        <taxon>Potamilus</taxon>
    </lineage>
</organism>